<evidence type="ECO:0000259" key="5">
    <source>
        <dbReference type="Pfam" id="PF00389"/>
    </source>
</evidence>
<comment type="similarity">
    <text evidence="1 4">Belongs to the D-isomer specific 2-hydroxyacid dehydrogenase family.</text>
</comment>
<comment type="caution">
    <text evidence="7">The sequence shown here is derived from an EMBL/GenBank/DDBJ whole genome shotgun (WGS) entry which is preliminary data.</text>
</comment>
<dbReference type="SUPFAM" id="SSF52283">
    <property type="entry name" value="Formate/glycerate dehydrogenase catalytic domain-like"/>
    <property type="match status" value="1"/>
</dbReference>
<dbReference type="Pfam" id="PF00389">
    <property type="entry name" value="2-Hacid_dh"/>
    <property type="match status" value="1"/>
</dbReference>
<dbReference type="Proteomes" id="UP001596137">
    <property type="component" value="Unassembled WGS sequence"/>
</dbReference>
<feature type="domain" description="D-isomer specific 2-hydroxyacid dehydrogenase NAD-binding" evidence="6">
    <location>
        <begin position="107"/>
        <end position="282"/>
    </location>
</feature>
<evidence type="ECO:0000256" key="4">
    <source>
        <dbReference type="RuleBase" id="RU003719"/>
    </source>
</evidence>
<keyword evidence="8" id="KW-1185">Reference proteome</keyword>
<evidence type="ECO:0000256" key="1">
    <source>
        <dbReference type="ARBA" id="ARBA00005854"/>
    </source>
</evidence>
<dbReference type="InterPro" id="IPR006140">
    <property type="entry name" value="D-isomer_DH_NAD-bd"/>
</dbReference>
<evidence type="ECO:0000256" key="2">
    <source>
        <dbReference type="ARBA" id="ARBA00023002"/>
    </source>
</evidence>
<sequence>MKISVAQGAIAVLDQFAVRLRGEADFVTGPVDTPAQVAELTAGADALVVTLHRLDEPHFAAMADSVRVIGRAGVGLDTIDLDAAARHGVAVVHQPAYATGEVATHAMAMLLSLQRRLSQSDALVRRDGWGGAADIGPIFSLDDAAVAVLGCGRIGRAVVDRLVPFVREVRVFDPLVTEPVPGARMVADLGELLDDAEALSLHVPLTPETRHVIGRREIRRMRPGALIVNVSRGGLVDEEELALALADGHLAGAGLDVFETEPLPGSSPLRTAPNLLFSPHNAWNSGTAARRLAEWTIADVISYATRREAAHGRMAVEPAVPRLTVVPD</sequence>
<dbReference type="Pfam" id="PF02826">
    <property type="entry name" value="2-Hacid_dh_C"/>
    <property type="match status" value="1"/>
</dbReference>
<evidence type="ECO:0000313" key="7">
    <source>
        <dbReference type="EMBL" id="MFC6083572.1"/>
    </source>
</evidence>
<dbReference type="RefSeq" id="WP_380755791.1">
    <property type="nucleotide sequence ID" value="NZ_JBHSRF010000030.1"/>
</dbReference>
<dbReference type="PANTHER" id="PTHR43761">
    <property type="entry name" value="D-ISOMER SPECIFIC 2-HYDROXYACID DEHYDROGENASE FAMILY PROTEIN (AFU_ORTHOLOGUE AFUA_1G13630)"/>
    <property type="match status" value="1"/>
</dbReference>
<dbReference type="InterPro" id="IPR050418">
    <property type="entry name" value="D-iso_2-hydroxyacid_DH_PdxB"/>
</dbReference>
<proteinExistence type="inferred from homology"/>
<reference evidence="8" key="1">
    <citation type="journal article" date="2019" name="Int. J. Syst. Evol. Microbiol.">
        <title>The Global Catalogue of Microorganisms (GCM) 10K type strain sequencing project: providing services to taxonomists for standard genome sequencing and annotation.</title>
        <authorList>
            <consortium name="The Broad Institute Genomics Platform"/>
            <consortium name="The Broad Institute Genome Sequencing Center for Infectious Disease"/>
            <person name="Wu L."/>
            <person name="Ma J."/>
        </authorList>
    </citation>
    <scope>NUCLEOTIDE SEQUENCE [LARGE SCALE GENOMIC DNA]</scope>
    <source>
        <strain evidence="8">JCM 30346</strain>
    </source>
</reference>
<name>A0ABW1NM23_9ACTN</name>
<keyword evidence="2 4" id="KW-0560">Oxidoreductase</keyword>
<evidence type="ECO:0000259" key="6">
    <source>
        <dbReference type="Pfam" id="PF02826"/>
    </source>
</evidence>
<gene>
    <name evidence="7" type="ORF">ACFP1K_20555</name>
</gene>
<protein>
    <submittedName>
        <fullName evidence="7">NAD(P)-dependent oxidoreductase</fullName>
    </submittedName>
</protein>
<dbReference type="EMBL" id="JBHSRF010000030">
    <property type="protein sequence ID" value="MFC6083572.1"/>
    <property type="molecule type" value="Genomic_DNA"/>
</dbReference>
<dbReference type="PROSITE" id="PS00671">
    <property type="entry name" value="D_2_HYDROXYACID_DH_3"/>
    <property type="match status" value="1"/>
</dbReference>
<evidence type="ECO:0000313" key="8">
    <source>
        <dbReference type="Proteomes" id="UP001596137"/>
    </source>
</evidence>
<dbReference type="PROSITE" id="PS00065">
    <property type="entry name" value="D_2_HYDROXYACID_DH_1"/>
    <property type="match status" value="1"/>
</dbReference>
<organism evidence="7 8">
    <name type="scientific">Sphaerisporangium aureirubrum</name>
    <dbReference type="NCBI Taxonomy" id="1544736"/>
    <lineage>
        <taxon>Bacteria</taxon>
        <taxon>Bacillati</taxon>
        <taxon>Actinomycetota</taxon>
        <taxon>Actinomycetes</taxon>
        <taxon>Streptosporangiales</taxon>
        <taxon>Streptosporangiaceae</taxon>
        <taxon>Sphaerisporangium</taxon>
    </lineage>
</organism>
<dbReference type="InterPro" id="IPR029753">
    <property type="entry name" value="D-isomer_DH_CS"/>
</dbReference>
<dbReference type="SUPFAM" id="SSF51735">
    <property type="entry name" value="NAD(P)-binding Rossmann-fold domains"/>
    <property type="match status" value="1"/>
</dbReference>
<dbReference type="InterPro" id="IPR029752">
    <property type="entry name" value="D-isomer_DH_CS1"/>
</dbReference>
<keyword evidence="3" id="KW-0520">NAD</keyword>
<feature type="domain" description="D-isomer specific 2-hydroxyacid dehydrogenase catalytic" evidence="5">
    <location>
        <begin position="27"/>
        <end position="309"/>
    </location>
</feature>
<accession>A0ABW1NM23</accession>
<evidence type="ECO:0000256" key="3">
    <source>
        <dbReference type="ARBA" id="ARBA00023027"/>
    </source>
</evidence>
<dbReference type="InterPro" id="IPR036291">
    <property type="entry name" value="NAD(P)-bd_dom_sf"/>
</dbReference>
<dbReference type="InterPro" id="IPR006139">
    <property type="entry name" value="D-isomer_2_OHA_DH_cat_dom"/>
</dbReference>
<dbReference type="PANTHER" id="PTHR43761:SF1">
    <property type="entry name" value="D-ISOMER SPECIFIC 2-HYDROXYACID DEHYDROGENASE CATALYTIC DOMAIN-CONTAINING PROTEIN-RELATED"/>
    <property type="match status" value="1"/>
</dbReference>
<dbReference type="Gene3D" id="3.40.50.720">
    <property type="entry name" value="NAD(P)-binding Rossmann-like Domain"/>
    <property type="match status" value="2"/>
</dbReference>